<comment type="caution">
    <text evidence="1">The sequence shown here is derived from an EMBL/GenBank/DDBJ whole genome shotgun (WGS) entry which is preliminary data.</text>
</comment>
<evidence type="ECO:0000313" key="1">
    <source>
        <dbReference type="EMBL" id="MYC94802.1"/>
    </source>
</evidence>
<dbReference type="EMBL" id="VXMH01000033">
    <property type="protein sequence ID" value="MYC94802.1"/>
    <property type="molecule type" value="Genomic_DNA"/>
</dbReference>
<protein>
    <submittedName>
        <fullName evidence="1">Uncharacterized protein</fullName>
    </submittedName>
</protein>
<sequence length="756" mass="85109">MSTERPELTSNIGILWSERTRRANAEEAIRAGAVYTFEDAWGQEKSWLKGQYAYLAPSTVSACLNRFNLKHSFIGDEGLADRLAEVSLLFLPSAHSLTRAAIEAISSWLERDDTFLCVSGPTNLPPELLGLKSLELGQTKGYTAWQWRSGSPFGDPARWEEWYISSFKGFTACIAEPAADAVVLADLLEVGGDLSGPETAPRQRIGAGMVRTEKSLFVANALFEYMGGVWQAHLNAEEVRRWFNPFNWAETLLYQLRGVLWACGQDRWWDTRLRTFGSYDGVMNIRHDPDKSLDMTMLRYQGEHLIPATHTLLDANISPEATTTEMDQEWVREISKYPFIEIGLHNDAIQETPPKWMMGANLARHVIESEKNLGVRLYTGGRHGGYSVYPEMIDAMDYLYQNVPHFLGLGTFHFHLMAEYGDRTPDPEKGDMVVTYQTLTSPTIASPGFWFPFHGVVSTTEECRQLRGWDMTHEYDPPPEVIDKVYERPNSRDQDPDTALADGVYQLQYHPLFTVDPSYNNGRGTFDWMCYGIRRAERINLWQATQRAIYQRLQDYEDIQFRVSDGGRTIQAYNPTGRTIEDLMVETSVLLGAPEQEGPDALGAGAVADEIELTQEVEYSSLRLEGGGGSESETCYLAHIVRNRFFTLPRMTPGASCTIRLESGGLQHPFVAQANSKSMRFVDVSFAPGSGELTVRAYVIRYNGLVVQGYAPGDRVHVEVDGVERQPLESEDGRLLLYLQGPENDFAESTIVLRKL</sequence>
<name>A0A6B1D5V9_9CHLR</name>
<reference evidence="1" key="1">
    <citation type="submission" date="2019-09" db="EMBL/GenBank/DDBJ databases">
        <title>Characterisation of the sponge microbiome using genome-centric metagenomics.</title>
        <authorList>
            <person name="Engelberts J.P."/>
            <person name="Robbins S.J."/>
            <person name="De Goeij J.M."/>
            <person name="Aranda M."/>
            <person name="Bell S.C."/>
            <person name="Webster N.S."/>
        </authorList>
    </citation>
    <scope>NUCLEOTIDE SEQUENCE</scope>
    <source>
        <strain evidence="1">SB0661_bin_32</strain>
    </source>
</reference>
<dbReference type="AlphaFoldDB" id="A0A6B1D5V9"/>
<proteinExistence type="predicted"/>
<gene>
    <name evidence="1" type="ORF">F4X14_07505</name>
</gene>
<accession>A0A6B1D5V9</accession>
<organism evidence="1">
    <name type="scientific">Caldilineaceae bacterium SB0661_bin_32</name>
    <dbReference type="NCBI Taxonomy" id="2605255"/>
    <lineage>
        <taxon>Bacteria</taxon>
        <taxon>Bacillati</taxon>
        <taxon>Chloroflexota</taxon>
        <taxon>Caldilineae</taxon>
        <taxon>Caldilineales</taxon>
        <taxon>Caldilineaceae</taxon>
    </lineage>
</organism>